<dbReference type="PROSITE" id="PS51272">
    <property type="entry name" value="SLH"/>
    <property type="match status" value="3"/>
</dbReference>
<dbReference type="InterPro" id="IPR051465">
    <property type="entry name" value="Cell_Envelope_Struct_Comp"/>
</dbReference>
<dbReference type="InterPro" id="IPR001119">
    <property type="entry name" value="SLH_dom"/>
</dbReference>
<protein>
    <submittedName>
        <fullName evidence="4">Repeat protein (TIGR02543 family)</fullName>
    </submittedName>
</protein>
<dbReference type="Pfam" id="PF09479">
    <property type="entry name" value="Flg_new"/>
    <property type="match status" value="4"/>
</dbReference>
<evidence type="ECO:0000259" key="3">
    <source>
        <dbReference type="PROSITE" id="PS51272"/>
    </source>
</evidence>
<dbReference type="EMBL" id="JAUSTY010000014">
    <property type="protein sequence ID" value="MDQ0167280.1"/>
    <property type="molecule type" value="Genomic_DNA"/>
</dbReference>
<evidence type="ECO:0000313" key="5">
    <source>
        <dbReference type="Proteomes" id="UP001235840"/>
    </source>
</evidence>
<dbReference type="PANTHER" id="PTHR43308">
    <property type="entry name" value="OUTER MEMBRANE PROTEIN ALPHA-RELATED"/>
    <property type="match status" value="1"/>
</dbReference>
<keyword evidence="2" id="KW-0732">Signal</keyword>
<organism evidence="4 5">
    <name type="scientific">Caldalkalibacillus horti</name>
    <dbReference type="NCBI Taxonomy" id="77523"/>
    <lineage>
        <taxon>Bacteria</taxon>
        <taxon>Bacillati</taxon>
        <taxon>Bacillota</taxon>
        <taxon>Bacilli</taxon>
        <taxon>Bacillales</taxon>
        <taxon>Bacillaceae</taxon>
        <taxon>Caldalkalibacillus</taxon>
    </lineage>
</organism>
<name>A0ABT9W359_9BACI</name>
<dbReference type="Gene3D" id="2.60.40.4270">
    <property type="entry name" value="Listeria-Bacteroides repeat domain"/>
    <property type="match status" value="4"/>
</dbReference>
<dbReference type="InterPro" id="IPR042229">
    <property type="entry name" value="Listeria/Bacterioides_rpt_sf"/>
</dbReference>
<dbReference type="Pfam" id="PF00395">
    <property type="entry name" value="SLH"/>
    <property type="match status" value="3"/>
</dbReference>
<dbReference type="RefSeq" id="WP_307396104.1">
    <property type="nucleotide sequence ID" value="NZ_BAAADK010000014.1"/>
</dbReference>
<dbReference type="PANTHER" id="PTHR43308:SF5">
    <property type="entry name" value="S-LAYER PROTEIN _ PEPTIDOGLYCAN ENDO-BETA-N-ACETYLGLUCOSAMINIDASE"/>
    <property type="match status" value="1"/>
</dbReference>
<evidence type="ECO:0000256" key="2">
    <source>
        <dbReference type="ARBA" id="ARBA00022729"/>
    </source>
</evidence>
<gene>
    <name evidence="4" type="ORF">J2S11_003205</name>
</gene>
<keyword evidence="5" id="KW-1185">Reference proteome</keyword>
<feature type="domain" description="SLH" evidence="3">
    <location>
        <begin position="711"/>
        <end position="774"/>
    </location>
</feature>
<dbReference type="InterPro" id="IPR013378">
    <property type="entry name" value="InlB-like_B-rpt"/>
</dbReference>
<reference evidence="4 5" key="1">
    <citation type="submission" date="2023-07" db="EMBL/GenBank/DDBJ databases">
        <title>Genomic Encyclopedia of Type Strains, Phase IV (KMG-IV): sequencing the most valuable type-strain genomes for metagenomic binning, comparative biology and taxonomic classification.</title>
        <authorList>
            <person name="Goeker M."/>
        </authorList>
    </citation>
    <scope>NUCLEOTIDE SEQUENCE [LARGE SCALE GENOMIC DNA]</scope>
    <source>
        <strain evidence="4 5">DSM 12751</strain>
    </source>
</reference>
<dbReference type="InterPro" id="IPR025883">
    <property type="entry name" value="Cadherin-like_domain"/>
</dbReference>
<accession>A0ABT9W359</accession>
<feature type="domain" description="SLH" evidence="3">
    <location>
        <begin position="777"/>
        <end position="828"/>
    </location>
</feature>
<dbReference type="Proteomes" id="UP001235840">
    <property type="component" value="Unassembled WGS sequence"/>
</dbReference>
<proteinExistence type="predicted"/>
<dbReference type="Pfam" id="PF12733">
    <property type="entry name" value="Cadherin-like"/>
    <property type="match status" value="1"/>
</dbReference>
<feature type="domain" description="SLH" evidence="3">
    <location>
        <begin position="650"/>
        <end position="710"/>
    </location>
</feature>
<sequence length="828" mass="92757">MDSLFKRKWWVVGFLVCMLVLAGAVFGVLLQEGHASAIPDGDPLVIDVHVDMAPSVKPNGARIDCYPECPTIQWGDYTYWIYGEVNSNQYFFVTAYNSANELLGYKMYHGDRYIISASVDTEQRTISLHGQRTLDGINPITFPWDELIPVISFDLEVDSNPIFDEEAALVTAKFNGTGDSSINAVDFYVGNAKQNATPIPLSGGDASFSITGLGRDTHIITAHLLRNNSELVSVSNPIFLEVRARTVTVSFESNGGTAVPDREVEINSRIQPAPIPPSRNGYTFRGWFKEEALQDEWIFFTDTVQSTNMTLYAKWEANNYMIRFNVDGLIDTWMYGQYGTLISAPASPTKVGYTFGGWYRDPQYTNQWDFAIDTVPATDITLYAKWVVNEYTIRFNVDDEEYETSTGGYGTLISEPNSPAKTGYTFRGWYKDDQFGDIWDFTSDTVPARDIILYAGWEVNEYTITFEVDGSEYTTITADYGTLISPPASPTKQGYLFRGWYKDDQLTEEWDIATDTVPAIGFTLYGKWEVRPPSGGNDDHYDNPQVPIQSSNAELSKLTFSLGVLKPIFSSNIFNYTLEVGDDVESIMINPSLAHHKASMTVNGKAIPKEGLVIDLKAGKNTIKIVIRSENSTQQTYTIEVVRESNQKCGSESPAFSDLTDGTAAIIQDLVCEGILKGYTDGTFKPNHPVTRAEFTVMLANAFQWEKSTRELTFTDYQSIGEWAKLAITSAMQKGIFFGYEDGSFRPHNQVTRAEMAVIIMRALDLTLEDSRASSFEDDADIQNWAKAAVEAIRKYEIWSEDNAYFRPKAPLTRMEAAIVISRILELE</sequence>
<comment type="caution">
    <text evidence="4">The sequence shown here is derived from an EMBL/GenBank/DDBJ whole genome shotgun (WGS) entry which is preliminary data.</text>
</comment>
<evidence type="ECO:0000313" key="4">
    <source>
        <dbReference type="EMBL" id="MDQ0167280.1"/>
    </source>
</evidence>
<evidence type="ECO:0000256" key="1">
    <source>
        <dbReference type="ARBA" id="ARBA00004196"/>
    </source>
</evidence>
<comment type="subcellular location">
    <subcellularLocation>
        <location evidence="1">Cell envelope</location>
    </subcellularLocation>
</comment>
<dbReference type="NCBIfam" id="TIGR02543">
    <property type="entry name" value="List_Bact_rpt"/>
    <property type="match status" value="4"/>
</dbReference>